<dbReference type="PANTHER" id="PTHR42999">
    <property type="entry name" value="ANTIBIOTIC RESISTANCE PROTEIN MCBG"/>
    <property type="match status" value="1"/>
</dbReference>
<organism evidence="1 2">
    <name type="scientific">Oxalobacter formigenes OXCC13</name>
    <dbReference type="NCBI Taxonomy" id="556269"/>
    <lineage>
        <taxon>Bacteria</taxon>
        <taxon>Pseudomonadati</taxon>
        <taxon>Pseudomonadota</taxon>
        <taxon>Betaproteobacteria</taxon>
        <taxon>Burkholderiales</taxon>
        <taxon>Oxalobacteraceae</taxon>
        <taxon>Oxalobacter</taxon>
    </lineage>
</organism>
<dbReference type="eggNOG" id="COG1357">
    <property type="taxonomic scope" value="Bacteria"/>
</dbReference>
<protein>
    <submittedName>
        <fullName evidence="1">Pentapeptide repeat protein</fullName>
    </submittedName>
</protein>
<dbReference type="Pfam" id="PF00805">
    <property type="entry name" value="Pentapeptide"/>
    <property type="match status" value="1"/>
</dbReference>
<dbReference type="HOGENOM" id="CLU_033401_5_3_4"/>
<dbReference type="Proteomes" id="UP000005089">
    <property type="component" value="Unassembled WGS sequence"/>
</dbReference>
<evidence type="ECO:0000313" key="1">
    <source>
        <dbReference type="EMBL" id="EEO29418.1"/>
    </source>
</evidence>
<dbReference type="Gene3D" id="2.160.20.80">
    <property type="entry name" value="E3 ubiquitin-protein ligase SopA"/>
    <property type="match status" value="1"/>
</dbReference>
<dbReference type="InterPro" id="IPR052949">
    <property type="entry name" value="PA_immunity-related"/>
</dbReference>
<name>C3X892_OXAFO</name>
<dbReference type="AlphaFoldDB" id="C3X892"/>
<dbReference type="PANTHER" id="PTHR42999:SF1">
    <property type="entry name" value="PENTAPEPTIDE REPEAT-CONTAINING PROTEIN"/>
    <property type="match status" value="1"/>
</dbReference>
<dbReference type="SUPFAM" id="SSF141571">
    <property type="entry name" value="Pentapeptide repeat-like"/>
    <property type="match status" value="1"/>
</dbReference>
<evidence type="ECO:0000313" key="2">
    <source>
        <dbReference type="Proteomes" id="UP000005089"/>
    </source>
</evidence>
<dbReference type="InterPro" id="IPR001646">
    <property type="entry name" value="5peptide_repeat"/>
</dbReference>
<dbReference type="Pfam" id="PF13599">
    <property type="entry name" value="Pentapeptide_4"/>
    <property type="match status" value="1"/>
</dbReference>
<proteinExistence type="predicted"/>
<sequence>MKYSHFFGKRPMIENRSLEKTDFNETPLADEYRKCEFVSCNFSGLHIDNTGFDKCVFKQCNFALSRFSCNLQDIKFIDCKMTGADFTDIGLFSNALHFEKTLLKYASFACIRIRKNHFIDCDLGETYFQGADIALSVFDNCDLKKAIFTGTNLEKVDFSGSFNFSINPDTSRLKKTIFPEQELRGLVSHLDIIIK</sequence>
<keyword evidence="2" id="KW-1185">Reference proteome</keyword>
<dbReference type="STRING" id="847.BRW83_1800"/>
<gene>
    <name evidence="1" type="ORF">OFBG_00446</name>
</gene>
<reference evidence="1 2" key="1">
    <citation type="submission" date="2009-02" db="EMBL/GenBank/DDBJ databases">
        <title>The Genome Sequence of Oxalobacter formigenes OXCC13.</title>
        <authorList>
            <consortium name="The Broad Institute Genome Sequencing Platform"/>
            <person name="Ward D."/>
            <person name="Young S.K."/>
            <person name="Kodira C.D."/>
            <person name="Zeng Q."/>
            <person name="Koehrsen M."/>
            <person name="Alvarado L."/>
            <person name="Berlin A."/>
            <person name="Borenstein D."/>
            <person name="Chen Z."/>
            <person name="Engels R."/>
            <person name="Freedman E."/>
            <person name="Gellesch M."/>
            <person name="Goldberg J."/>
            <person name="Griggs A."/>
            <person name="Gujja S."/>
            <person name="Heiman D."/>
            <person name="Hepburn T."/>
            <person name="Howarth C."/>
            <person name="Jen D."/>
            <person name="Larson L."/>
            <person name="Lewis B."/>
            <person name="Mehta T."/>
            <person name="Park D."/>
            <person name="Pearson M."/>
            <person name="Roberts A."/>
            <person name="Saif S."/>
            <person name="Shea T."/>
            <person name="Shenoy N."/>
            <person name="Sisk P."/>
            <person name="Stolte C."/>
            <person name="Sykes S."/>
            <person name="Walk T."/>
            <person name="White J."/>
            <person name="Yandava C."/>
            <person name="Allison M.J."/>
            <person name="Lander E."/>
            <person name="Nusbaum C."/>
            <person name="Galagan J."/>
            <person name="Birren B."/>
        </authorList>
    </citation>
    <scope>NUCLEOTIDE SEQUENCE [LARGE SCALE GENOMIC DNA]</scope>
    <source>
        <strain evidence="1 2">OXCC13</strain>
    </source>
</reference>
<dbReference type="EMBL" id="GG658170">
    <property type="protein sequence ID" value="EEO29418.1"/>
    <property type="molecule type" value="Genomic_DNA"/>
</dbReference>
<accession>C3X892</accession>